<feature type="region of interest" description="Disordered" evidence="1">
    <location>
        <begin position="1"/>
        <end position="35"/>
    </location>
</feature>
<dbReference type="Proteomes" id="UP001187343">
    <property type="component" value="Unassembled WGS sequence"/>
</dbReference>
<evidence type="ECO:0000313" key="3">
    <source>
        <dbReference type="Proteomes" id="UP001187343"/>
    </source>
</evidence>
<keyword evidence="3" id="KW-1185">Reference proteome</keyword>
<dbReference type="AlphaFoldDB" id="A0AA88P234"/>
<sequence>MKWSGHTEKQHLSPQCRHAPEPSRAGKGASFTSKPIRTFRSPNQISERRLLLGHGVCVETLCFVRHRDKFQPVAHMHFFPSTRHSCISAHYLYQASECSEKSFSQLLWVKQCRIHGGINCLGC</sequence>
<evidence type="ECO:0000256" key="1">
    <source>
        <dbReference type="SAM" id="MobiDB-lite"/>
    </source>
</evidence>
<organism evidence="2 3">
    <name type="scientific">Cirrhinus molitorella</name>
    <name type="common">mud carp</name>
    <dbReference type="NCBI Taxonomy" id="172907"/>
    <lineage>
        <taxon>Eukaryota</taxon>
        <taxon>Metazoa</taxon>
        <taxon>Chordata</taxon>
        <taxon>Craniata</taxon>
        <taxon>Vertebrata</taxon>
        <taxon>Euteleostomi</taxon>
        <taxon>Actinopterygii</taxon>
        <taxon>Neopterygii</taxon>
        <taxon>Teleostei</taxon>
        <taxon>Ostariophysi</taxon>
        <taxon>Cypriniformes</taxon>
        <taxon>Cyprinidae</taxon>
        <taxon>Labeoninae</taxon>
        <taxon>Labeonini</taxon>
        <taxon>Cirrhinus</taxon>
    </lineage>
</organism>
<proteinExistence type="predicted"/>
<protein>
    <submittedName>
        <fullName evidence="2">Uncharacterized protein</fullName>
    </submittedName>
</protein>
<gene>
    <name evidence="2" type="ORF">Q8A67_022618</name>
</gene>
<name>A0AA88P234_9TELE</name>
<feature type="compositionally biased region" description="Basic and acidic residues" evidence="1">
    <location>
        <begin position="1"/>
        <end position="11"/>
    </location>
</feature>
<reference evidence="2" key="1">
    <citation type="submission" date="2023-08" db="EMBL/GenBank/DDBJ databases">
        <title>Chromosome-level Genome Assembly of mud carp (Cirrhinus molitorella).</title>
        <authorList>
            <person name="Liu H."/>
        </authorList>
    </citation>
    <scope>NUCLEOTIDE SEQUENCE</scope>
    <source>
        <strain evidence="2">Prfri</strain>
        <tissue evidence="2">Muscle</tissue>
    </source>
</reference>
<evidence type="ECO:0000313" key="2">
    <source>
        <dbReference type="EMBL" id="KAK2872721.1"/>
    </source>
</evidence>
<dbReference type="EMBL" id="JAUYZG010000022">
    <property type="protein sequence ID" value="KAK2872721.1"/>
    <property type="molecule type" value="Genomic_DNA"/>
</dbReference>
<accession>A0AA88P234</accession>
<comment type="caution">
    <text evidence="2">The sequence shown here is derived from an EMBL/GenBank/DDBJ whole genome shotgun (WGS) entry which is preliminary data.</text>
</comment>